<protein>
    <submittedName>
        <fullName evidence="1">Uncharacterized protein</fullName>
    </submittedName>
</protein>
<dbReference type="InterPro" id="IPR014748">
    <property type="entry name" value="Enoyl-CoA_hydra_C"/>
</dbReference>
<dbReference type="EMBL" id="JBBPHU010000001">
    <property type="protein sequence ID" value="KAK7524239.1"/>
    <property type="molecule type" value="Genomic_DNA"/>
</dbReference>
<proteinExistence type="predicted"/>
<accession>A0ABR1KZG3</accession>
<keyword evidence="2" id="KW-1185">Reference proteome</keyword>
<organism evidence="1 2">
    <name type="scientific">Phyllosticta citriasiana</name>
    <dbReference type="NCBI Taxonomy" id="595635"/>
    <lineage>
        <taxon>Eukaryota</taxon>
        <taxon>Fungi</taxon>
        <taxon>Dikarya</taxon>
        <taxon>Ascomycota</taxon>
        <taxon>Pezizomycotina</taxon>
        <taxon>Dothideomycetes</taxon>
        <taxon>Dothideomycetes incertae sedis</taxon>
        <taxon>Botryosphaeriales</taxon>
        <taxon>Phyllostictaceae</taxon>
        <taxon>Phyllosticta</taxon>
    </lineage>
</organism>
<dbReference type="Gene3D" id="1.10.12.10">
    <property type="entry name" value="Lyase 2-enoyl-coa Hydratase, Chain A, domain 2"/>
    <property type="match status" value="1"/>
</dbReference>
<dbReference type="SUPFAM" id="SSF52096">
    <property type="entry name" value="ClpP/crotonase"/>
    <property type="match status" value="1"/>
</dbReference>
<name>A0ABR1KZG3_9PEZI</name>
<sequence length="228" mass="25286">MSRHNDVGLEVLNLADAGNPSLTQLARTDLAELLVYVAKDSVAADGEPQRRYLQHRAVVRVGLSDSNDTHLVPVDAEDAAGGQRLRLCRRLIDLPREIDVPNARNRHVVVLLHVRDGAGIGDGLRARQAALQRYSSTMYLLSTGDTYAPNSPHFGHLVQETLPDGTPPNDQQEGVDAFMQKRRPNFQTTVDDDAPPNFPWWNEIDTGRRRPIAAVPPPKGELRGIYHE</sequence>
<reference evidence="1 2" key="1">
    <citation type="submission" date="2024-04" db="EMBL/GenBank/DDBJ databases">
        <title>Phyllosticta paracitricarpa is synonymous to the EU quarantine fungus P. citricarpa based on phylogenomic analyses.</title>
        <authorList>
            <consortium name="Lawrence Berkeley National Laboratory"/>
            <person name="Van Ingen-Buijs V.A."/>
            <person name="Van Westerhoven A.C."/>
            <person name="Haridas S."/>
            <person name="Skiadas P."/>
            <person name="Martin F."/>
            <person name="Groenewald J.Z."/>
            <person name="Crous P.W."/>
            <person name="Seidl M.F."/>
        </authorList>
    </citation>
    <scope>NUCLEOTIDE SEQUENCE [LARGE SCALE GENOMIC DNA]</scope>
    <source>
        <strain evidence="1 2">CBS 123371</strain>
    </source>
</reference>
<dbReference type="InterPro" id="IPR029045">
    <property type="entry name" value="ClpP/crotonase-like_dom_sf"/>
</dbReference>
<evidence type="ECO:0000313" key="1">
    <source>
        <dbReference type="EMBL" id="KAK7524239.1"/>
    </source>
</evidence>
<comment type="caution">
    <text evidence="1">The sequence shown here is derived from an EMBL/GenBank/DDBJ whole genome shotgun (WGS) entry which is preliminary data.</text>
</comment>
<gene>
    <name evidence="1" type="ORF">IWZ03DRAFT_429204</name>
</gene>
<dbReference type="Proteomes" id="UP001363622">
    <property type="component" value="Unassembled WGS sequence"/>
</dbReference>
<evidence type="ECO:0000313" key="2">
    <source>
        <dbReference type="Proteomes" id="UP001363622"/>
    </source>
</evidence>